<protein>
    <recommendedName>
        <fullName evidence="6">DNA (cytosine-5-)-methyltransferase</fullName>
    </recommendedName>
</protein>
<evidence type="ECO:0000256" key="1">
    <source>
        <dbReference type="ARBA" id="ARBA00022603"/>
    </source>
</evidence>
<evidence type="ECO:0000313" key="5">
    <source>
        <dbReference type="EMBL" id="KKN65866.1"/>
    </source>
</evidence>
<dbReference type="GO" id="GO:0032259">
    <property type="term" value="P:methylation"/>
    <property type="evidence" value="ECO:0007669"/>
    <property type="project" value="UniProtKB-KW"/>
</dbReference>
<dbReference type="InterPro" id="IPR029063">
    <property type="entry name" value="SAM-dependent_MTases_sf"/>
</dbReference>
<keyword evidence="1" id="KW-0489">Methyltransferase</keyword>
<feature type="compositionally biased region" description="Polar residues" evidence="4">
    <location>
        <begin position="126"/>
        <end position="139"/>
    </location>
</feature>
<keyword evidence="3" id="KW-0949">S-adenosyl-L-methionine</keyword>
<gene>
    <name evidence="5" type="ORF">LCGC14_0476830</name>
</gene>
<name>A0A0F9UXF5_9ZZZZ</name>
<proteinExistence type="predicted"/>
<dbReference type="EMBL" id="LAZR01000514">
    <property type="protein sequence ID" value="KKN65866.1"/>
    <property type="molecule type" value="Genomic_DNA"/>
</dbReference>
<dbReference type="SUPFAM" id="SSF53335">
    <property type="entry name" value="S-adenosyl-L-methionine-dependent methyltransferases"/>
    <property type="match status" value="1"/>
</dbReference>
<dbReference type="GO" id="GO:0008168">
    <property type="term" value="F:methyltransferase activity"/>
    <property type="evidence" value="ECO:0007669"/>
    <property type="project" value="UniProtKB-KW"/>
</dbReference>
<dbReference type="AlphaFoldDB" id="A0A0F9UXF5"/>
<sequence>MVELTHISLFTGIGGIDLAAEWAGFTTVLMVENNAYCQKVLKKHWPQVPIIGDIKDVNKETIEEALANAFGRGEQQSERDIAEGRGWVSNGGEETMENTTSQRSRGESGDSLHEGRAASQGGRESISASTRRQASSPVPDNQPADTDDQSKATGTIPPITLITGGFPCQPVSNAGKRKGKDDDRWLWPEMLRVISEIRPTWCVAENVFGLLNMGFNDCISDLESQGYETTSFLIPACAVNAPHRRDRIFIVGYSKRDGYENGHTKARGEDTRSEQGGLCESEETGIVADTKDTNRGRSDGETNTRGRYPEVRGQGIAIRGEEYWAVEPELGRVAHGIPNRVDRLRCLGNAVVPQQIYPILKAIAAIEKGQA</sequence>
<feature type="compositionally biased region" description="Basic and acidic residues" evidence="4">
    <location>
        <begin position="104"/>
        <end position="116"/>
    </location>
</feature>
<dbReference type="InterPro" id="IPR001525">
    <property type="entry name" value="C5_MeTfrase"/>
</dbReference>
<organism evidence="5">
    <name type="scientific">marine sediment metagenome</name>
    <dbReference type="NCBI Taxonomy" id="412755"/>
    <lineage>
        <taxon>unclassified sequences</taxon>
        <taxon>metagenomes</taxon>
        <taxon>ecological metagenomes</taxon>
    </lineage>
</organism>
<feature type="compositionally biased region" description="Low complexity" evidence="4">
    <location>
        <begin position="153"/>
        <end position="167"/>
    </location>
</feature>
<accession>A0A0F9UXF5</accession>
<dbReference type="PANTHER" id="PTHR46098">
    <property type="entry name" value="TRNA (CYTOSINE(38)-C(5))-METHYLTRANSFERASE"/>
    <property type="match status" value="1"/>
</dbReference>
<comment type="caution">
    <text evidence="5">The sequence shown here is derived from an EMBL/GenBank/DDBJ whole genome shotgun (WGS) entry which is preliminary data.</text>
</comment>
<dbReference type="PRINTS" id="PR00105">
    <property type="entry name" value="C5METTRFRASE"/>
</dbReference>
<dbReference type="Pfam" id="PF00145">
    <property type="entry name" value="DNA_methylase"/>
    <property type="match status" value="2"/>
</dbReference>
<dbReference type="InterPro" id="IPR050750">
    <property type="entry name" value="C5-MTase"/>
</dbReference>
<feature type="region of interest" description="Disordered" evidence="4">
    <location>
        <begin position="70"/>
        <end position="181"/>
    </location>
</feature>
<evidence type="ECO:0000256" key="4">
    <source>
        <dbReference type="SAM" id="MobiDB-lite"/>
    </source>
</evidence>
<evidence type="ECO:0000256" key="2">
    <source>
        <dbReference type="ARBA" id="ARBA00022679"/>
    </source>
</evidence>
<dbReference type="Gene3D" id="3.40.50.150">
    <property type="entry name" value="Vaccinia Virus protein VP39"/>
    <property type="match status" value="2"/>
</dbReference>
<dbReference type="PROSITE" id="PS51679">
    <property type="entry name" value="SAM_MT_C5"/>
    <property type="match status" value="1"/>
</dbReference>
<evidence type="ECO:0008006" key="6">
    <source>
        <dbReference type="Google" id="ProtNLM"/>
    </source>
</evidence>
<reference evidence="5" key="1">
    <citation type="journal article" date="2015" name="Nature">
        <title>Complex archaea that bridge the gap between prokaryotes and eukaryotes.</title>
        <authorList>
            <person name="Spang A."/>
            <person name="Saw J.H."/>
            <person name="Jorgensen S.L."/>
            <person name="Zaremba-Niedzwiedzka K."/>
            <person name="Martijn J."/>
            <person name="Lind A.E."/>
            <person name="van Eijk R."/>
            <person name="Schleper C."/>
            <person name="Guy L."/>
            <person name="Ettema T.J."/>
        </authorList>
    </citation>
    <scope>NUCLEOTIDE SEQUENCE</scope>
</reference>
<dbReference type="PANTHER" id="PTHR46098:SF1">
    <property type="entry name" value="TRNA (CYTOSINE(38)-C(5))-METHYLTRANSFERASE"/>
    <property type="match status" value="1"/>
</dbReference>
<keyword evidence="2" id="KW-0808">Transferase</keyword>
<evidence type="ECO:0000256" key="3">
    <source>
        <dbReference type="ARBA" id="ARBA00022691"/>
    </source>
</evidence>